<dbReference type="Gene3D" id="3.40.190.10">
    <property type="entry name" value="Periplasmic binding protein-like II"/>
    <property type="match status" value="2"/>
</dbReference>
<dbReference type="Proteomes" id="UP001596548">
    <property type="component" value="Unassembled WGS sequence"/>
</dbReference>
<protein>
    <submittedName>
        <fullName evidence="1">ABC transporter-binding protein</fullName>
    </submittedName>
</protein>
<evidence type="ECO:0000313" key="2">
    <source>
        <dbReference type="Proteomes" id="UP001596548"/>
    </source>
</evidence>
<keyword evidence="2" id="KW-1185">Reference proteome</keyword>
<comment type="caution">
    <text evidence="1">The sequence shown here is derived from an EMBL/GenBank/DDBJ whole genome shotgun (WGS) entry which is preliminary data.</text>
</comment>
<dbReference type="RefSeq" id="WP_378973199.1">
    <property type="nucleotide sequence ID" value="NZ_JBHTBJ010000023.1"/>
</dbReference>
<dbReference type="SUPFAM" id="SSF53850">
    <property type="entry name" value="Periplasmic binding protein-like II"/>
    <property type="match status" value="1"/>
</dbReference>
<name>A0ABW2HZG6_9ACTN</name>
<accession>A0ABW2HZG6</accession>
<proteinExistence type="predicted"/>
<dbReference type="EMBL" id="JBHTBJ010000023">
    <property type="protein sequence ID" value="MFC7277517.1"/>
    <property type="molecule type" value="Genomic_DNA"/>
</dbReference>
<organism evidence="1 2">
    <name type="scientific">Paractinoplanes rhizophilus</name>
    <dbReference type="NCBI Taxonomy" id="1416877"/>
    <lineage>
        <taxon>Bacteria</taxon>
        <taxon>Bacillati</taxon>
        <taxon>Actinomycetota</taxon>
        <taxon>Actinomycetes</taxon>
        <taxon>Micromonosporales</taxon>
        <taxon>Micromonosporaceae</taxon>
        <taxon>Paractinoplanes</taxon>
    </lineage>
</organism>
<reference evidence="2" key="1">
    <citation type="journal article" date="2019" name="Int. J. Syst. Evol. Microbiol.">
        <title>The Global Catalogue of Microorganisms (GCM) 10K type strain sequencing project: providing services to taxonomists for standard genome sequencing and annotation.</title>
        <authorList>
            <consortium name="The Broad Institute Genomics Platform"/>
            <consortium name="The Broad Institute Genome Sequencing Center for Infectious Disease"/>
            <person name="Wu L."/>
            <person name="Ma J."/>
        </authorList>
    </citation>
    <scope>NUCLEOTIDE SEQUENCE [LARGE SCALE GENOMIC DNA]</scope>
    <source>
        <strain evidence="2">XZYJT-10</strain>
    </source>
</reference>
<evidence type="ECO:0000313" key="1">
    <source>
        <dbReference type="EMBL" id="MFC7277517.1"/>
    </source>
</evidence>
<sequence length="397" mass="44228">MAELYSRRSFLAGALTAGMLSTSAGYFFTRRNKIQLTLATGADPTGGRQLLVSMWNRLNPNVQIQVREVNSSTQDQFLKFNETHADIFNLDVIHIPRFAAEGKIVPIELENDISLVAPVRRVCERTGTDQLWAVPFNSDVGMMFRRVTDKRADAPVTLKSVLAASATGPVTFAGQLDTVGRQTDEAFVCNVLEHALAQDEAILDEGGVLSYGLGQWRDALAPLADAIRRKRVVAAAGEDDTARAFQRDSLRYMRNWPVRYLPLDRAERARPDTAEIRIDRLPLGILGGQSLAVAADSDYRDEAVRAIHFLTDNPAQKLLTSFGFAPTSVDAYIDADLQEALPHLSLVRYAVEGSRPRPIHANYAEFARRFADHTRRHLHDGEELTQQFITDIRSVLR</sequence>
<gene>
    <name evidence="1" type="ORF">ACFQS1_26275</name>
</gene>